<keyword evidence="3" id="KW-1185">Reference proteome</keyword>
<dbReference type="RefSeq" id="XP_007744079.1">
    <property type="nucleotide sequence ID" value="XM_007745889.1"/>
</dbReference>
<comment type="caution">
    <text evidence="2">The sequence shown here is derived from an EMBL/GenBank/DDBJ whole genome shotgun (WGS) entry which is preliminary data.</text>
</comment>
<dbReference type="AlphaFoldDB" id="W9X2E3"/>
<accession>W9X2E3</accession>
<dbReference type="OrthoDB" id="4152452at2759"/>
<dbReference type="GeneID" id="19190006"/>
<dbReference type="HOGENOM" id="CLU_1970325_0_0_1"/>
<sequence length="127" mass="14034">MSIKTEDPGTRKKIEEIVSSESESDGPDDSASMTSNASTSTHTLEEAINSASAMRLRTVLLQMCHENAVCRYLAGKALMVPAPNAEPDPKTGMKRLRKAYEMCCQCGKEYEVEENEKVKGLMRVSSW</sequence>
<dbReference type="STRING" id="1182543.W9X2E3"/>
<dbReference type="Proteomes" id="UP000019471">
    <property type="component" value="Unassembled WGS sequence"/>
</dbReference>
<gene>
    <name evidence="2" type="ORF">A1O5_05288</name>
</gene>
<feature type="compositionally biased region" description="Low complexity" evidence="1">
    <location>
        <begin position="29"/>
        <end position="42"/>
    </location>
</feature>
<evidence type="ECO:0000313" key="3">
    <source>
        <dbReference type="Proteomes" id="UP000019471"/>
    </source>
</evidence>
<evidence type="ECO:0000313" key="2">
    <source>
        <dbReference type="EMBL" id="EXJ71480.1"/>
    </source>
</evidence>
<reference evidence="2 3" key="1">
    <citation type="submission" date="2013-03" db="EMBL/GenBank/DDBJ databases">
        <title>The Genome Sequence of Cladophialophora psammophila CBS 110553.</title>
        <authorList>
            <consortium name="The Broad Institute Genomics Platform"/>
            <person name="Cuomo C."/>
            <person name="de Hoog S."/>
            <person name="Gorbushina A."/>
            <person name="Walker B."/>
            <person name="Young S.K."/>
            <person name="Zeng Q."/>
            <person name="Gargeya S."/>
            <person name="Fitzgerald M."/>
            <person name="Haas B."/>
            <person name="Abouelleil A."/>
            <person name="Allen A.W."/>
            <person name="Alvarado L."/>
            <person name="Arachchi H.M."/>
            <person name="Berlin A.M."/>
            <person name="Chapman S.B."/>
            <person name="Gainer-Dewar J."/>
            <person name="Goldberg J."/>
            <person name="Griggs A."/>
            <person name="Gujja S."/>
            <person name="Hansen M."/>
            <person name="Howarth C."/>
            <person name="Imamovic A."/>
            <person name="Ireland A."/>
            <person name="Larimer J."/>
            <person name="McCowan C."/>
            <person name="Murphy C."/>
            <person name="Pearson M."/>
            <person name="Poon T.W."/>
            <person name="Priest M."/>
            <person name="Roberts A."/>
            <person name="Saif S."/>
            <person name="Shea T."/>
            <person name="Sisk P."/>
            <person name="Sykes S."/>
            <person name="Wortman J."/>
            <person name="Nusbaum C."/>
            <person name="Birren B."/>
        </authorList>
    </citation>
    <scope>NUCLEOTIDE SEQUENCE [LARGE SCALE GENOMIC DNA]</scope>
    <source>
        <strain evidence="2 3">CBS 110553</strain>
    </source>
</reference>
<protein>
    <submittedName>
        <fullName evidence="2">Uncharacterized protein</fullName>
    </submittedName>
</protein>
<proteinExistence type="predicted"/>
<organism evidence="2 3">
    <name type="scientific">Cladophialophora psammophila CBS 110553</name>
    <dbReference type="NCBI Taxonomy" id="1182543"/>
    <lineage>
        <taxon>Eukaryota</taxon>
        <taxon>Fungi</taxon>
        <taxon>Dikarya</taxon>
        <taxon>Ascomycota</taxon>
        <taxon>Pezizomycotina</taxon>
        <taxon>Eurotiomycetes</taxon>
        <taxon>Chaetothyriomycetidae</taxon>
        <taxon>Chaetothyriales</taxon>
        <taxon>Herpotrichiellaceae</taxon>
        <taxon>Cladophialophora</taxon>
    </lineage>
</organism>
<name>W9X2E3_9EURO</name>
<dbReference type="EMBL" id="AMGX01000007">
    <property type="protein sequence ID" value="EXJ71480.1"/>
    <property type="molecule type" value="Genomic_DNA"/>
</dbReference>
<evidence type="ECO:0000256" key="1">
    <source>
        <dbReference type="SAM" id="MobiDB-lite"/>
    </source>
</evidence>
<feature type="region of interest" description="Disordered" evidence="1">
    <location>
        <begin position="1"/>
        <end position="43"/>
    </location>
</feature>
<feature type="compositionally biased region" description="Basic and acidic residues" evidence="1">
    <location>
        <begin position="1"/>
        <end position="16"/>
    </location>
</feature>